<keyword evidence="3" id="KW-1185">Reference proteome</keyword>
<protein>
    <submittedName>
        <fullName evidence="2">Uncharacterized protein</fullName>
    </submittedName>
</protein>
<sequence length="97" mass="11589">MTSLSELTEKAEAKRRKLLSAINLTPDDIAELSAAYNEYKDEVAEYREEFKRKCLQAYIRRQERIKKVKEKVDKAKINKYPEVYKRIIPEHLFELLL</sequence>
<evidence type="ECO:0000256" key="1">
    <source>
        <dbReference type="SAM" id="Coils"/>
    </source>
</evidence>
<evidence type="ECO:0000313" key="3">
    <source>
        <dbReference type="Proteomes" id="UP001156193"/>
    </source>
</evidence>
<reference evidence="2 3" key="1">
    <citation type="submission" date="2022-09" db="EMBL/GenBank/DDBJ databases">
        <title>Evolutionary Diversification of Methanotrophic Ca. Methanophagales (ANME-1) and Their Expansive Virome.</title>
        <authorList>
            <person name="Laso-Perez R."/>
            <person name="Wu F."/>
            <person name="Cremiere A."/>
            <person name="Speth D."/>
            <person name="Magyar J.S."/>
            <person name="Krupovic M."/>
            <person name="Orphan V.J."/>
        </authorList>
    </citation>
    <scope>NUCLEOTIDE SEQUENCE [LARGE SCALE GENOMIC DNA]</scope>
    <source>
        <strain evidence="2">PBV299</strain>
    </source>
</reference>
<evidence type="ECO:0000313" key="2">
    <source>
        <dbReference type="EMBL" id="UYL64866.1"/>
    </source>
</evidence>
<keyword evidence="1" id="KW-0175">Coiled coil</keyword>
<proteinExistence type="predicted"/>
<gene>
    <name evidence="2" type="ORF">OFDIEDLO_00070</name>
</gene>
<dbReference type="Proteomes" id="UP001156193">
    <property type="component" value="Segment"/>
</dbReference>
<name>A0ABY6GLI5_9CAUD</name>
<accession>A0ABY6GLI5</accession>
<organism evidence="2 3">
    <name type="scientific">Methanophagales virus PBV299</name>
    <dbReference type="NCBI Taxonomy" id="2987730"/>
    <lineage>
        <taxon>Viruses</taxon>
        <taxon>Duplodnaviria</taxon>
        <taxon>Heunggongvirae</taxon>
        <taxon>Uroviricota</taxon>
        <taxon>Caudoviricetes</taxon>
        <taxon>Nakonvirales</taxon>
        <taxon>Ahpuchviridae</taxon>
        <taxon>Kisinvirus</taxon>
        <taxon>Kisinvirus pescaderoense</taxon>
    </lineage>
</organism>
<dbReference type="EMBL" id="OP413838">
    <property type="protein sequence ID" value="UYL64866.1"/>
    <property type="molecule type" value="Genomic_DNA"/>
</dbReference>
<feature type="coiled-coil region" evidence="1">
    <location>
        <begin position="29"/>
        <end position="56"/>
    </location>
</feature>